<comment type="caution">
    <text evidence="1">The sequence shown here is derived from an EMBL/GenBank/DDBJ whole genome shotgun (WGS) entry which is preliminary data.</text>
</comment>
<dbReference type="OrthoDB" id="5404599at2759"/>
<dbReference type="Proteomes" id="UP000738349">
    <property type="component" value="Unassembled WGS sequence"/>
</dbReference>
<name>A0A9P9FG55_9HYPO</name>
<organism evidence="1 2">
    <name type="scientific">Dactylonectria macrodidyma</name>
    <dbReference type="NCBI Taxonomy" id="307937"/>
    <lineage>
        <taxon>Eukaryota</taxon>
        <taxon>Fungi</taxon>
        <taxon>Dikarya</taxon>
        <taxon>Ascomycota</taxon>
        <taxon>Pezizomycotina</taxon>
        <taxon>Sordariomycetes</taxon>
        <taxon>Hypocreomycetidae</taxon>
        <taxon>Hypocreales</taxon>
        <taxon>Nectriaceae</taxon>
        <taxon>Dactylonectria</taxon>
    </lineage>
</organism>
<keyword evidence="2" id="KW-1185">Reference proteome</keyword>
<evidence type="ECO:0000313" key="2">
    <source>
        <dbReference type="Proteomes" id="UP000738349"/>
    </source>
</evidence>
<proteinExistence type="predicted"/>
<sequence>MCRQIWDPEDTACYDSLLRVLGAKETWLFAGKILITFQEGDEAPAGSISWEGCGGFYVLSEAPSPLPPCGPIHDPCHPHNIREASGMDCCWQLGRAMIKCTKICDEFATREHVTLDWVRERMPSLVPKIYFQYEQDVYYYLIVSMPTTGDRLCNVWAKFGKKARHRSASGLARICRDLAQWQGSSMTGVDGKEFLGPMPEDWVDSGLFDFSPETLQRNAETVGMDCSTFVFHSIGIASPSSIFVDKKGNPIFIAEWECAGFMPRKWVLSSFFLTMHLAEFSHRDHRDKEQDDYDWVLEFGRQLKAVGFN</sequence>
<gene>
    <name evidence="1" type="ORF">EDB81DRAFT_879409</name>
</gene>
<evidence type="ECO:0000313" key="1">
    <source>
        <dbReference type="EMBL" id="KAH7161074.1"/>
    </source>
</evidence>
<reference evidence="1" key="1">
    <citation type="journal article" date="2021" name="Nat. Commun.">
        <title>Genetic determinants of endophytism in the Arabidopsis root mycobiome.</title>
        <authorList>
            <person name="Mesny F."/>
            <person name="Miyauchi S."/>
            <person name="Thiergart T."/>
            <person name="Pickel B."/>
            <person name="Atanasova L."/>
            <person name="Karlsson M."/>
            <person name="Huettel B."/>
            <person name="Barry K.W."/>
            <person name="Haridas S."/>
            <person name="Chen C."/>
            <person name="Bauer D."/>
            <person name="Andreopoulos W."/>
            <person name="Pangilinan J."/>
            <person name="LaButti K."/>
            <person name="Riley R."/>
            <person name="Lipzen A."/>
            <person name="Clum A."/>
            <person name="Drula E."/>
            <person name="Henrissat B."/>
            <person name="Kohler A."/>
            <person name="Grigoriev I.V."/>
            <person name="Martin F.M."/>
            <person name="Hacquard S."/>
        </authorList>
    </citation>
    <scope>NUCLEOTIDE SEQUENCE</scope>
    <source>
        <strain evidence="1">MPI-CAGE-AT-0147</strain>
    </source>
</reference>
<accession>A0A9P9FG55</accession>
<dbReference type="AlphaFoldDB" id="A0A9P9FG55"/>
<protein>
    <submittedName>
        <fullName evidence="1">Uncharacterized protein</fullName>
    </submittedName>
</protein>
<dbReference type="EMBL" id="JAGMUV010000004">
    <property type="protein sequence ID" value="KAH7161074.1"/>
    <property type="molecule type" value="Genomic_DNA"/>
</dbReference>